<dbReference type="EMBL" id="JYDR01006731">
    <property type="protein sequence ID" value="KRY24618.1"/>
    <property type="molecule type" value="Genomic_DNA"/>
</dbReference>
<dbReference type="Proteomes" id="UP000054632">
    <property type="component" value="Unassembled WGS sequence"/>
</dbReference>
<comment type="caution">
    <text evidence="1">The sequence shown here is derived from an EMBL/GenBank/DDBJ whole genome shotgun (WGS) entry which is preliminary data.</text>
</comment>
<reference evidence="1 2" key="1">
    <citation type="submission" date="2015-01" db="EMBL/GenBank/DDBJ databases">
        <title>Evolution of Trichinella species and genotypes.</title>
        <authorList>
            <person name="Korhonen P.K."/>
            <person name="Edoardo P."/>
            <person name="Giuseppe L.R."/>
            <person name="Gasser R.B."/>
        </authorList>
    </citation>
    <scope>NUCLEOTIDE SEQUENCE [LARGE SCALE GENOMIC DNA]</scope>
    <source>
        <strain evidence="1">ISS13</strain>
    </source>
</reference>
<gene>
    <name evidence="1" type="ORF">T4A_11985</name>
</gene>
<dbReference type="AlphaFoldDB" id="A0A0V1AJ66"/>
<feature type="non-terminal residue" evidence="1">
    <location>
        <position position="1"/>
    </location>
</feature>
<accession>A0A0V1AJ66</accession>
<name>A0A0V1AJ66_TRIPS</name>
<evidence type="ECO:0000313" key="1">
    <source>
        <dbReference type="EMBL" id="KRY24618.1"/>
    </source>
</evidence>
<sequence length="38" mass="4139">LKRWVRLCCLACLGCAGSLVFSVAYRGGEIVRFACSTE</sequence>
<protein>
    <submittedName>
        <fullName evidence="1">Uncharacterized protein</fullName>
    </submittedName>
</protein>
<evidence type="ECO:0000313" key="2">
    <source>
        <dbReference type="Proteomes" id="UP000054632"/>
    </source>
</evidence>
<proteinExistence type="predicted"/>
<organism evidence="1 2">
    <name type="scientific">Trichinella pseudospiralis</name>
    <name type="common">Parasitic roundworm</name>
    <dbReference type="NCBI Taxonomy" id="6337"/>
    <lineage>
        <taxon>Eukaryota</taxon>
        <taxon>Metazoa</taxon>
        <taxon>Ecdysozoa</taxon>
        <taxon>Nematoda</taxon>
        <taxon>Enoplea</taxon>
        <taxon>Dorylaimia</taxon>
        <taxon>Trichinellida</taxon>
        <taxon>Trichinellidae</taxon>
        <taxon>Trichinella</taxon>
    </lineage>
</organism>